<name>A0A6J7ZTD7_PLARU</name>
<proteinExistence type="predicted"/>
<dbReference type="Proteomes" id="UP000196521">
    <property type="component" value="Unassembled WGS sequence"/>
</dbReference>
<accession>A0A6J7ZTD7</accession>
<keyword evidence="2" id="KW-1185">Reference proteome</keyword>
<dbReference type="EMBL" id="CZCZ02000017">
    <property type="protein sequence ID" value="CAC5345643.1"/>
    <property type="molecule type" value="Genomic_DNA"/>
</dbReference>
<dbReference type="AlphaFoldDB" id="A0A6J7ZTD7"/>
<protein>
    <submittedName>
        <fullName evidence="1">Uncharacterized protein</fullName>
    </submittedName>
</protein>
<sequence>MIIAIALKSPDYLFKNKSPKAKPKATFSKLLFRYIFPAVSTILANKRSIVPVLS</sequence>
<evidence type="ECO:0000313" key="2">
    <source>
        <dbReference type="Proteomes" id="UP000196521"/>
    </source>
</evidence>
<organism evidence="1 2">
    <name type="scientific">Planktothrix rubescens CCAP 1459/22</name>
    <dbReference type="NCBI Taxonomy" id="329571"/>
    <lineage>
        <taxon>Bacteria</taxon>
        <taxon>Bacillati</taxon>
        <taxon>Cyanobacteriota</taxon>
        <taxon>Cyanophyceae</taxon>
        <taxon>Oscillatoriophycideae</taxon>
        <taxon>Oscillatoriales</taxon>
        <taxon>Microcoleaceae</taxon>
        <taxon>Planktothrix</taxon>
    </lineage>
</organism>
<evidence type="ECO:0000313" key="1">
    <source>
        <dbReference type="EMBL" id="CAC5345643.1"/>
    </source>
</evidence>
<reference evidence="1" key="1">
    <citation type="submission" date="2020-05" db="EMBL/GenBank/DDBJ databases">
        <authorList>
            <consortium name="Genoscope - CEA"/>
            <person name="William W."/>
        </authorList>
    </citation>
    <scope>NUCLEOTIDE SEQUENCE [LARGE SCALE GENOMIC DNA]</scope>
    <source>
        <strain evidence="1">PCC 7821</strain>
    </source>
</reference>
<gene>
    <name evidence="1" type="ORF">PLAN_70220</name>
</gene>
<comment type="caution">
    <text evidence="1">The sequence shown here is derived from an EMBL/GenBank/DDBJ whole genome shotgun (WGS) entry which is preliminary data.</text>
</comment>